<dbReference type="EC" id="3.1.3.48" evidence="2"/>
<evidence type="ECO:0000256" key="2">
    <source>
        <dbReference type="ARBA" id="ARBA00013064"/>
    </source>
</evidence>
<dbReference type="SUPFAM" id="SSF52799">
    <property type="entry name" value="(Phosphotyrosine protein) phosphatases II"/>
    <property type="match status" value="2"/>
</dbReference>
<feature type="domain" description="Tyrosine-protein phosphatase" evidence="5">
    <location>
        <begin position="203"/>
        <end position="312"/>
    </location>
</feature>
<dbReference type="PROSITE" id="PS00383">
    <property type="entry name" value="TYR_PHOSPHATASE_1"/>
    <property type="match status" value="1"/>
</dbReference>
<dbReference type="AlphaFoldDB" id="A0A6J8B0L6"/>
<proteinExistence type="inferred from homology"/>
<dbReference type="Gene3D" id="3.90.190.10">
    <property type="entry name" value="Protein tyrosine phosphatase superfamily"/>
    <property type="match status" value="2"/>
</dbReference>
<dbReference type="SMART" id="SM00404">
    <property type="entry name" value="PTPc_motif"/>
    <property type="match status" value="1"/>
</dbReference>
<dbReference type="FunFam" id="3.90.190.10:FF:000185">
    <property type="entry name" value="Predicted protein"/>
    <property type="match status" value="1"/>
</dbReference>
<evidence type="ECO:0000313" key="7">
    <source>
        <dbReference type="EMBL" id="CAC5375547.1"/>
    </source>
</evidence>
<dbReference type="InterPro" id="IPR000387">
    <property type="entry name" value="Tyr_Pase_dom"/>
</dbReference>
<dbReference type="OrthoDB" id="6144519at2759"/>
<keyword evidence="8" id="KW-1185">Reference proteome</keyword>
<protein>
    <recommendedName>
        <fullName evidence="2">protein-tyrosine-phosphatase</fullName>
        <ecNumber evidence="2">3.1.3.48</ecNumber>
    </recommendedName>
</protein>
<evidence type="ECO:0000256" key="4">
    <source>
        <dbReference type="ARBA" id="ARBA00022912"/>
    </source>
</evidence>
<sequence>MVWEYDCGKIVMLTNVFENGKQKCIQYWPDHEQQKTPFRSISLLLVKEEVYSDFTVRRLKLQKGNEMKSVLQFHFTAWPDKDVPKYASSLIHFRHKVNTTRTLAKGPLVVHCSAGVGRTGTYIALDNIVNEAKERDYVEVFRSVEILRNQRVNMVQTAHQYLFLHEAVLEALMCPNSGVACRDFPDYYKDLMQFDNSKKKQKLQLEFEIMNGISSQHDEYAFTKGKSEENRGKNRYSNIIPVASEMPFLSTTVEGRNEYINAVFLPGYRNNKTFIVTQMPLETTVVDIWRLVHDYDIPTIVKLNHDIQKVVCFLDIDLLFIHIRKYYYIVTIVDASKTEIKVKTCRFIDAAFDIKLYHPLTSLAARVSQQVIRSG</sequence>
<reference evidence="7 8" key="1">
    <citation type="submission" date="2020-06" db="EMBL/GenBank/DDBJ databases">
        <authorList>
            <person name="Li R."/>
            <person name="Bekaert M."/>
        </authorList>
    </citation>
    <scope>NUCLEOTIDE SEQUENCE [LARGE SCALE GENOMIC DNA]</scope>
    <source>
        <strain evidence="8">wild</strain>
    </source>
</reference>
<dbReference type="Proteomes" id="UP000507470">
    <property type="component" value="Unassembled WGS sequence"/>
</dbReference>
<dbReference type="EMBL" id="CACVKT020002154">
    <property type="protein sequence ID" value="CAC5375547.1"/>
    <property type="molecule type" value="Genomic_DNA"/>
</dbReference>
<dbReference type="PROSITE" id="PS50056">
    <property type="entry name" value="TYR_PHOSPHATASE_2"/>
    <property type="match status" value="1"/>
</dbReference>
<feature type="domain" description="Tyrosine specific protein phosphatases" evidence="6">
    <location>
        <begin position="91"/>
        <end position="162"/>
    </location>
</feature>
<evidence type="ECO:0000313" key="8">
    <source>
        <dbReference type="Proteomes" id="UP000507470"/>
    </source>
</evidence>
<evidence type="ECO:0000256" key="3">
    <source>
        <dbReference type="ARBA" id="ARBA00022801"/>
    </source>
</evidence>
<keyword evidence="3" id="KW-0378">Hydrolase</keyword>
<organism evidence="7 8">
    <name type="scientific">Mytilus coruscus</name>
    <name type="common">Sea mussel</name>
    <dbReference type="NCBI Taxonomy" id="42192"/>
    <lineage>
        <taxon>Eukaryota</taxon>
        <taxon>Metazoa</taxon>
        <taxon>Spiralia</taxon>
        <taxon>Lophotrochozoa</taxon>
        <taxon>Mollusca</taxon>
        <taxon>Bivalvia</taxon>
        <taxon>Autobranchia</taxon>
        <taxon>Pteriomorphia</taxon>
        <taxon>Mytilida</taxon>
        <taxon>Mytiloidea</taxon>
        <taxon>Mytilidae</taxon>
        <taxon>Mytilinae</taxon>
        <taxon>Mytilus</taxon>
    </lineage>
</organism>
<evidence type="ECO:0000259" key="5">
    <source>
        <dbReference type="PROSITE" id="PS50055"/>
    </source>
</evidence>
<dbReference type="PANTHER" id="PTHR19134:SF562">
    <property type="entry name" value="PROTEIN-TYROSINE-PHOSPHATASE"/>
    <property type="match status" value="1"/>
</dbReference>
<dbReference type="Pfam" id="PF00102">
    <property type="entry name" value="Y_phosphatase"/>
    <property type="match status" value="2"/>
</dbReference>
<dbReference type="InterPro" id="IPR050348">
    <property type="entry name" value="Protein-Tyr_Phosphatase"/>
</dbReference>
<keyword evidence="4" id="KW-0904">Protein phosphatase</keyword>
<gene>
    <name evidence="7" type="ORF">MCOR_12506</name>
</gene>
<dbReference type="SMART" id="SM00194">
    <property type="entry name" value="PTPc"/>
    <property type="match status" value="1"/>
</dbReference>
<dbReference type="CDD" id="cd00047">
    <property type="entry name" value="PTPc"/>
    <property type="match status" value="1"/>
</dbReference>
<dbReference type="InterPro" id="IPR000242">
    <property type="entry name" value="PTP_cat"/>
</dbReference>
<evidence type="ECO:0000259" key="6">
    <source>
        <dbReference type="PROSITE" id="PS50056"/>
    </source>
</evidence>
<dbReference type="InterPro" id="IPR003595">
    <property type="entry name" value="Tyr_Pase_cat"/>
</dbReference>
<name>A0A6J8B0L6_MYTCO</name>
<dbReference type="InterPro" id="IPR029021">
    <property type="entry name" value="Prot-tyrosine_phosphatase-like"/>
</dbReference>
<dbReference type="PANTHER" id="PTHR19134">
    <property type="entry name" value="RECEPTOR-TYPE TYROSINE-PROTEIN PHOSPHATASE"/>
    <property type="match status" value="1"/>
</dbReference>
<feature type="domain" description="Tyrosine-protein phosphatase" evidence="5">
    <location>
        <begin position="1"/>
        <end position="171"/>
    </location>
</feature>
<dbReference type="PROSITE" id="PS50055">
    <property type="entry name" value="TYR_PHOSPHATASE_PTP"/>
    <property type="match status" value="2"/>
</dbReference>
<dbReference type="PRINTS" id="PR00700">
    <property type="entry name" value="PRTYPHPHTASE"/>
</dbReference>
<accession>A0A6J8B0L6</accession>
<evidence type="ECO:0000256" key="1">
    <source>
        <dbReference type="ARBA" id="ARBA00009580"/>
    </source>
</evidence>
<comment type="similarity">
    <text evidence="1">Belongs to the protein-tyrosine phosphatase family.</text>
</comment>
<dbReference type="GO" id="GO:0004725">
    <property type="term" value="F:protein tyrosine phosphatase activity"/>
    <property type="evidence" value="ECO:0007669"/>
    <property type="project" value="UniProtKB-EC"/>
</dbReference>
<dbReference type="InterPro" id="IPR016130">
    <property type="entry name" value="Tyr_Pase_AS"/>
</dbReference>